<comment type="caution">
    <text evidence="1">The sequence shown here is derived from an EMBL/GenBank/DDBJ whole genome shotgun (WGS) entry which is preliminary data.</text>
</comment>
<accession>A0A0P7J342</accession>
<proteinExistence type="predicted"/>
<protein>
    <recommendedName>
        <fullName evidence="3">CAAX protease</fullName>
    </recommendedName>
</protein>
<dbReference type="Proteomes" id="UP000050471">
    <property type="component" value="Unassembled WGS sequence"/>
</dbReference>
<reference evidence="1 2" key="1">
    <citation type="submission" date="2015-09" db="EMBL/GenBank/DDBJ databases">
        <title>Draft genome sequence of Aliiroseovarius crassostreae CV919-312TSm, the causative agent of Roseovarius Oyster Disease (formerly Juvenile Oyster Disease).</title>
        <authorList>
            <person name="Kessner L."/>
            <person name="Spinard E."/>
            <person name="Nelson D."/>
        </authorList>
    </citation>
    <scope>NUCLEOTIDE SEQUENCE [LARGE SCALE GENOMIC DNA]</scope>
    <source>
        <strain evidence="1 2">CV919-312</strain>
    </source>
</reference>
<dbReference type="RefSeq" id="WP_055191473.1">
    <property type="nucleotide sequence ID" value="NZ_FPBS01000041.1"/>
</dbReference>
<name>A0A0P7J342_9RHOB</name>
<sequence>MSVIKSAPSTTELLAEYLSGSPTPRLVDAFLADLRVLNRRLLADSIQEAQGTTSSKTPLSYDEKRQLIHKVYTRKTKELAALYPVIFAVENALRSALSVHLTTYFDRRDWWIVVRDAVLAGKNHQDFAHICGKQVSHVFKRQIFFTIDKILDGPNKDKLLTPTNDDQLFLLLTIGQLQRIIVSDWLFINQMFRPSSEIRFHLNKANFQTRLLALKEARDEVFHSNPIKNRRHVFKAAEDILNALDFHLGDFDQDLKDAEHKRFGAVAPRELRHLLPARPFPKLAPN</sequence>
<organism evidence="1 2">
    <name type="scientific">Aliiroseovarius crassostreae</name>
    <dbReference type="NCBI Taxonomy" id="154981"/>
    <lineage>
        <taxon>Bacteria</taxon>
        <taxon>Pseudomonadati</taxon>
        <taxon>Pseudomonadota</taxon>
        <taxon>Alphaproteobacteria</taxon>
        <taxon>Rhodobacterales</taxon>
        <taxon>Paracoccaceae</taxon>
        <taxon>Aliiroseovarius</taxon>
    </lineage>
</organism>
<dbReference type="AlphaFoldDB" id="A0A0P7J342"/>
<evidence type="ECO:0008006" key="3">
    <source>
        <dbReference type="Google" id="ProtNLM"/>
    </source>
</evidence>
<gene>
    <name evidence="1" type="ORF">AKJ29_07435</name>
</gene>
<dbReference type="STRING" id="154981.AKJ29_07435"/>
<evidence type="ECO:0000313" key="1">
    <source>
        <dbReference type="EMBL" id="KPN62104.1"/>
    </source>
</evidence>
<dbReference type="EMBL" id="LKBA01000019">
    <property type="protein sequence ID" value="KPN62104.1"/>
    <property type="molecule type" value="Genomic_DNA"/>
</dbReference>
<keyword evidence="2" id="KW-1185">Reference proteome</keyword>
<dbReference type="OrthoDB" id="8410321at2"/>
<evidence type="ECO:0000313" key="2">
    <source>
        <dbReference type="Proteomes" id="UP000050471"/>
    </source>
</evidence>